<evidence type="ECO:0000256" key="8">
    <source>
        <dbReference type="PIRSR" id="PIRSR016262-3"/>
    </source>
</evidence>
<dbReference type="PROSITE" id="PS51733">
    <property type="entry name" value="BPL_LPL_CATALYTIC"/>
    <property type="match status" value="1"/>
</dbReference>
<evidence type="ECO:0000256" key="6">
    <source>
        <dbReference type="PIRSR" id="PIRSR016262-1"/>
    </source>
</evidence>
<dbReference type="PIRSF" id="PIRSF016262">
    <property type="entry name" value="LPLase"/>
    <property type="match status" value="1"/>
</dbReference>
<dbReference type="InterPro" id="IPR004143">
    <property type="entry name" value="BPL_LPL_catalytic"/>
</dbReference>
<dbReference type="Pfam" id="PF21948">
    <property type="entry name" value="LplA-B_cat"/>
    <property type="match status" value="1"/>
</dbReference>
<dbReference type="AlphaFoldDB" id="U4KX21"/>
<feature type="binding site" evidence="7">
    <location>
        <begin position="172"/>
        <end position="174"/>
    </location>
    <ligand>
        <name>substrate</name>
    </ligand>
</feature>
<keyword evidence="11" id="KW-1185">Reference proteome</keyword>
<feature type="active site" description="Acyl-thioester intermediate" evidence="6">
    <location>
        <position position="190"/>
    </location>
</feature>
<organism evidence="10 11">
    <name type="scientific">Pyronema omphalodes (strain CBS 100304)</name>
    <name type="common">Pyronema confluens</name>
    <dbReference type="NCBI Taxonomy" id="1076935"/>
    <lineage>
        <taxon>Eukaryota</taxon>
        <taxon>Fungi</taxon>
        <taxon>Dikarya</taxon>
        <taxon>Ascomycota</taxon>
        <taxon>Pezizomycotina</taxon>
        <taxon>Pezizomycetes</taxon>
        <taxon>Pezizales</taxon>
        <taxon>Pyronemataceae</taxon>
        <taxon>Pyronema</taxon>
    </lineage>
</organism>
<keyword evidence="3 5" id="KW-0808">Transferase</keyword>
<dbReference type="OMA" id="TEEPMWY"/>
<dbReference type="Proteomes" id="UP000018144">
    <property type="component" value="Unassembled WGS sequence"/>
</dbReference>
<comment type="similarity">
    <text evidence="2 5">Belongs to the LipB family.</text>
</comment>
<dbReference type="CDD" id="cd16444">
    <property type="entry name" value="LipB"/>
    <property type="match status" value="1"/>
</dbReference>
<feature type="domain" description="BPL/LPL catalytic" evidence="9">
    <location>
        <begin position="47"/>
        <end position="229"/>
    </location>
</feature>
<evidence type="ECO:0000256" key="5">
    <source>
        <dbReference type="PIRNR" id="PIRNR016262"/>
    </source>
</evidence>
<evidence type="ECO:0000313" key="10">
    <source>
        <dbReference type="EMBL" id="CCX06512.1"/>
    </source>
</evidence>
<evidence type="ECO:0000256" key="2">
    <source>
        <dbReference type="ARBA" id="ARBA00007907"/>
    </source>
</evidence>
<evidence type="ECO:0000259" key="9">
    <source>
        <dbReference type="PROSITE" id="PS51733"/>
    </source>
</evidence>
<comment type="catalytic activity">
    <reaction evidence="5">
        <text>octanoyl-[ACP] + L-lysyl-[protein] = N(6)-octanoyl-L-lysyl-[protein] + holo-[ACP] + H(+)</text>
        <dbReference type="Rhea" id="RHEA:17665"/>
        <dbReference type="Rhea" id="RHEA-COMP:9636"/>
        <dbReference type="Rhea" id="RHEA-COMP:9685"/>
        <dbReference type="Rhea" id="RHEA-COMP:9752"/>
        <dbReference type="Rhea" id="RHEA-COMP:9928"/>
        <dbReference type="ChEBI" id="CHEBI:15378"/>
        <dbReference type="ChEBI" id="CHEBI:29969"/>
        <dbReference type="ChEBI" id="CHEBI:64479"/>
        <dbReference type="ChEBI" id="CHEBI:78463"/>
        <dbReference type="ChEBI" id="CHEBI:78809"/>
        <dbReference type="EC" id="2.3.1.181"/>
    </reaction>
</comment>
<evidence type="ECO:0000256" key="1">
    <source>
        <dbReference type="ARBA" id="ARBA00004821"/>
    </source>
</evidence>
<feature type="site" description="Lowers pKa of active site Cys" evidence="8">
    <location>
        <position position="156"/>
    </location>
</feature>
<protein>
    <recommendedName>
        <fullName evidence="5">Octanoyltransferase</fullName>
        <ecNumber evidence="5">2.3.1.181</ecNumber>
    </recommendedName>
</protein>
<dbReference type="STRING" id="1076935.U4KX21"/>
<evidence type="ECO:0000313" key="11">
    <source>
        <dbReference type="Proteomes" id="UP000018144"/>
    </source>
</evidence>
<name>U4KX21_PYROM</name>
<sequence>MSCSPASSTTRHILHHLHLGRIPFTKTGALQSLLVSKHLRAKASATTSPPPTLLTSEFNPVYTLGRRETSVTDEQLSHLRYDGKAEVHSTLRGGQTTFHGPGQMTGYLICDLKSHNLTPRCYIRKLESSIISLLEKYGVKAFTTEDPGVWVTTEEKICAVGVHMRRNVTSYGVGLNVNTDLRWLDRIVGCGLVGKRATSLQRLGVEGKTVEEVAGDWATELVRTIGMAGTKRVGVEELLGDEEKGAWERGEVLGKEE</sequence>
<dbReference type="GO" id="GO:0009249">
    <property type="term" value="P:protein lipoylation"/>
    <property type="evidence" value="ECO:0007669"/>
    <property type="project" value="InterPro"/>
</dbReference>
<evidence type="ECO:0000256" key="4">
    <source>
        <dbReference type="ARBA" id="ARBA00023315"/>
    </source>
</evidence>
<evidence type="ECO:0000256" key="3">
    <source>
        <dbReference type="ARBA" id="ARBA00022679"/>
    </source>
</evidence>
<proteinExistence type="inferred from homology"/>
<dbReference type="EMBL" id="HF935291">
    <property type="protein sequence ID" value="CCX06512.1"/>
    <property type="molecule type" value="Genomic_DNA"/>
</dbReference>
<dbReference type="PANTHER" id="PTHR10993">
    <property type="entry name" value="OCTANOYLTRANSFERASE"/>
    <property type="match status" value="1"/>
</dbReference>
<dbReference type="InterPro" id="IPR000544">
    <property type="entry name" value="Octanoyltransferase"/>
</dbReference>
<feature type="binding site" evidence="7">
    <location>
        <begin position="159"/>
        <end position="161"/>
    </location>
    <ligand>
        <name>substrate</name>
    </ligand>
</feature>
<dbReference type="SUPFAM" id="SSF55681">
    <property type="entry name" value="Class II aaRS and biotin synthetases"/>
    <property type="match status" value="1"/>
</dbReference>
<dbReference type="GO" id="GO:0033819">
    <property type="term" value="F:lipoyl(octanoyl) transferase activity"/>
    <property type="evidence" value="ECO:0007669"/>
    <property type="project" value="UniProtKB-EC"/>
</dbReference>
<comment type="pathway">
    <text evidence="1 5">Protein modification; protein lipoylation via endogenous pathway; protein N(6)-(lipoyl)lysine from octanoyl-[acyl-carrier-protein]: step 1/2.</text>
</comment>
<dbReference type="EC" id="2.3.1.181" evidence="5"/>
<comment type="function">
    <text evidence="5">Catalyzes the transfer of endogenously produced octanoic acid from octanoyl-acyl-carrier-protein onto the lipoyl domains of lipoate-dependent enzymes. Lipoyl-ACP can also act as a substrate although octanoyl-ACP is likely to be the physiological substrate.</text>
</comment>
<evidence type="ECO:0000256" key="7">
    <source>
        <dbReference type="PIRSR" id="PIRSR016262-2"/>
    </source>
</evidence>
<dbReference type="PROSITE" id="PS01313">
    <property type="entry name" value="LIPB"/>
    <property type="match status" value="1"/>
</dbReference>
<dbReference type="NCBIfam" id="TIGR00214">
    <property type="entry name" value="lipB"/>
    <property type="match status" value="1"/>
</dbReference>
<dbReference type="Gene3D" id="3.30.930.10">
    <property type="entry name" value="Bira Bifunctional Protein, Domain 2"/>
    <property type="match status" value="1"/>
</dbReference>
<dbReference type="UniPathway" id="UPA00538">
    <property type="reaction ID" value="UER00592"/>
</dbReference>
<feature type="binding site" evidence="7">
    <location>
        <begin position="92"/>
        <end position="99"/>
    </location>
    <ligand>
        <name>substrate</name>
    </ligand>
</feature>
<reference evidence="10 11" key="1">
    <citation type="journal article" date="2013" name="PLoS Genet.">
        <title>The genome and development-dependent transcriptomes of Pyronema confluens: a window into fungal evolution.</title>
        <authorList>
            <person name="Traeger S."/>
            <person name="Altegoer F."/>
            <person name="Freitag M."/>
            <person name="Gabaldon T."/>
            <person name="Kempken F."/>
            <person name="Kumar A."/>
            <person name="Marcet-Houben M."/>
            <person name="Poggeler S."/>
            <person name="Stajich J.E."/>
            <person name="Nowrousian M."/>
        </authorList>
    </citation>
    <scope>NUCLEOTIDE SEQUENCE [LARGE SCALE GENOMIC DNA]</scope>
    <source>
        <strain evidence="11">CBS 100304</strain>
        <tissue evidence="10">Vegetative mycelium</tissue>
    </source>
</reference>
<accession>U4KX21</accession>
<gene>
    <name evidence="10" type="ORF">PCON_06099</name>
</gene>
<dbReference type="InterPro" id="IPR045864">
    <property type="entry name" value="aa-tRNA-synth_II/BPL/LPL"/>
</dbReference>
<dbReference type="PANTHER" id="PTHR10993:SF7">
    <property type="entry name" value="LIPOYLTRANSFERASE 2, MITOCHONDRIAL-RELATED"/>
    <property type="match status" value="1"/>
</dbReference>
<dbReference type="InterPro" id="IPR020605">
    <property type="entry name" value="Octanoyltransferase_CS"/>
</dbReference>
<dbReference type="OrthoDB" id="19908at2759"/>
<dbReference type="eggNOG" id="KOG0325">
    <property type="taxonomic scope" value="Eukaryota"/>
</dbReference>
<keyword evidence="4 5" id="KW-0012">Acyltransferase</keyword>